<dbReference type="GO" id="GO:0005737">
    <property type="term" value="C:cytoplasm"/>
    <property type="evidence" value="ECO:0007669"/>
    <property type="project" value="TreeGrafter"/>
</dbReference>
<organism evidence="5 6">
    <name type="scientific">Lentinula lateritia</name>
    <dbReference type="NCBI Taxonomy" id="40482"/>
    <lineage>
        <taxon>Eukaryota</taxon>
        <taxon>Fungi</taxon>
        <taxon>Dikarya</taxon>
        <taxon>Basidiomycota</taxon>
        <taxon>Agaricomycotina</taxon>
        <taxon>Agaricomycetes</taxon>
        <taxon>Agaricomycetidae</taxon>
        <taxon>Agaricales</taxon>
        <taxon>Marasmiineae</taxon>
        <taxon>Omphalotaceae</taxon>
        <taxon>Lentinula</taxon>
    </lineage>
</organism>
<feature type="repeat" description="RCC1" evidence="3">
    <location>
        <begin position="149"/>
        <end position="209"/>
    </location>
</feature>
<dbReference type="PANTHER" id="PTHR45982">
    <property type="entry name" value="REGULATOR OF CHROMOSOME CONDENSATION"/>
    <property type="match status" value="1"/>
</dbReference>
<dbReference type="Pfam" id="PF25390">
    <property type="entry name" value="WD40_RLD"/>
    <property type="match status" value="1"/>
</dbReference>
<dbReference type="PROSITE" id="PS50012">
    <property type="entry name" value="RCC1_3"/>
    <property type="match status" value="6"/>
</dbReference>
<feature type="repeat" description="RCC1" evidence="3">
    <location>
        <begin position="15"/>
        <end position="79"/>
    </location>
</feature>
<dbReference type="SUPFAM" id="SSF50985">
    <property type="entry name" value="RCC1/BLIP-II"/>
    <property type="match status" value="1"/>
</dbReference>
<gene>
    <name evidence="5" type="ORF">C8J55DRAFT_417529</name>
</gene>
<dbReference type="GO" id="GO:0005085">
    <property type="term" value="F:guanyl-nucleotide exchange factor activity"/>
    <property type="evidence" value="ECO:0007669"/>
    <property type="project" value="TreeGrafter"/>
</dbReference>
<feature type="repeat" description="RCC1" evidence="3">
    <location>
        <begin position="210"/>
        <end position="266"/>
    </location>
</feature>
<evidence type="ECO:0000313" key="6">
    <source>
        <dbReference type="Proteomes" id="UP001150238"/>
    </source>
</evidence>
<sequence>FLPLPNTPATLRPGLHLFIWGTNNYGQLGLGENTTEYPRPKRHTWAERKMTEGVFGFEPGAGIVSIAAGGMHTLLLDEKGTIWSAGVNDDAALGRITEGVRNPEHPGSYLDKDELSSNFHPVQALIDEGFRAVRVVAGDNVSAAVSDRGELRIWGTFRDHEGQNLFANKTSRQFLPVPILNFTRKVAGVIEKVTSIACGDNHIVVLTTHGNVYTWGMSEDGRLGRRVLARHKVDATVPQKVVLGRRNRKAVYVSAGQNTSFAIDTTGGVWSWGLNSMGHTGTGEPLKERDLSVDQPAKVIGLNFEELGQLDRVVSIAGGEHHTLFLTSQGKVYACGRCDDGQLGLADDHEALRGEDGCHGRGFVTEPVLVDFPDGSVNDPIVHIAAGPRYNMATTQDGVLFSWGFGPQGELGLGNGMEPEFVPKMVTRREGSWSVKNVSCGGQHVVGLFQKRN</sequence>
<evidence type="ECO:0000313" key="5">
    <source>
        <dbReference type="EMBL" id="KAJ4493536.1"/>
    </source>
</evidence>
<accession>A0A9W9AYF1</accession>
<name>A0A9W9AYF1_9AGAR</name>
<dbReference type="InterPro" id="IPR009091">
    <property type="entry name" value="RCC1/BLIP-II"/>
</dbReference>
<feature type="domain" description="RCC1-like" evidence="4">
    <location>
        <begin position="17"/>
        <end position="446"/>
    </location>
</feature>
<dbReference type="PROSITE" id="PS00625">
    <property type="entry name" value="RCC1_1"/>
    <property type="match status" value="1"/>
</dbReference>
<feature type="repeat" description="RCC1" evidence="3">
    <location>
        <begin position="330"/>
        <end position="397"/>
    </location>
</feature>
<dbReference type="Gene3D" id="2.130.10.30">
    <property type="entry name" value="Regulator of chromosome condensation 1/beta-lactamase-inhibitor protein II"/>
    <property type="match status" value="1"/>
</dbReference>
<feature type="repeat" description="RCC1" evidence="3">
    <location>
        <begin position="267"/>
        <end position="329"/>
    </location>
</feature>
<feature type="non-terminal residue" evidence="5">
    <location>
        <position position="1"/>
    </location>
</feature>
<feature type="repeat" description="RCC1" evidence="3">
    <location>
        <begin position="398"/>
        <end position="451"/>
    </location>
</feature>
<evidence type="ECO:0000256" key="2">
    <source>
        <dbReference type="ARBA" id="ARBA00022737"/>
    </source>
</evidence>
<dbReference type="PANTHER" id="PTHR45982:SF1">
    <property type="entry name" value="REGULATOR OF CHROMOSOME CONDENSATION"/>
    <property type="match status" value="1"/>
</dbReference>
<proteinExistence type="predicted"/>
<comment type="caution">
    <text evidence="5">The sequence shown here is derived from an EMBL/GenBank/DDBJ whole genome shotgun (WGS) entry which is preliminary data.</text>
</comment>
<dbReference type="AlphaFoldDB" id="A0A9W9AYF1"/>
<dbReference type="InterPro" id="IPR051553">
    <property type="entry name" value="Ran_GTPase-activating"/>
</dbReference>
<reference evidence="5" key="2">
    <citation type="journal article" date="2023" name="Proc. Natl. Acad. Sci. U.S.A.">
        <title>A global phylogenomic analysis of the shiitake genus Lentinula.</title>
        <authorList>
            <person name="Sierra-Patev S."/>
            <person name="Min B."/>
            <person name="Naranjo-Ortiz M."/>
            <person name="Looney B."/>
            <person name="Konkel Z."/>
            <person name="Slot J.C."/>
            <person name="Sakamoto Y."/>
            <person name="Steenwyk J.L."/>
            <person name="Rokas A."/>
            <person name="Carro J."/>
            <person name="Camarero S."/>
            <person name="Ferreira P."/>
            <person name="Molpeceres G."/>
            <person name="Ruiz-Duenas F.J."/>
            <person name="Serrano A."/>
            <person name="Henrissat B."/>
            <person name="Drula E."/>
            <person name="Hughes K.W."/>
            <person name="Mata J.L."/>
            <person name="Ishikawa N.K."/>
            <person name="Vargas-Isla R."/>
            <person name="Ushijima S."/>
            <person name="Smith C.A."/>
            <person name="Donoghue J."/>
            <person name="Ahrendt S."/>
            <person name="Andreopoulos W."/>
            <person name="He G."/>
            <person name="LaButti K."/>
            <person name="Lipzen A."/>
            <person name="Ng V."/>
            <person name="Riley R."/>
            <person name="Sandor L."/>
            <person name="Barry K."/>
            <person name="Martinez A.T."/>
            <person name="Xiao Y."/>
            <person name="Gibbons J.G."/>
            <person name="Terashima K."/>
            <person name="Grigoriev I.V."/>
            <person name="Hibbett D."/>
        </authorList>
    </citation>
    <scope>NUCLEOTIDE SEQUENCE</scope>
    <source>
        <strain evidence="5">Sp2 HRB7682 ss15</strain>
    </source>
</reference>
<dbReference type="PRINTS" id="PR00633">
    <property type="entry name" value="RCCNDNSATION"/>
</dbReference>
<protein>
    <submittedName>
        <fullName evidence="5">RCC1/BLIP-II</fullName>
    </submittedName>
</protein>
<dbReference type="InterPro" id="IPR058923">
    <property type="entry name" value="RCC1-like_dom"/>
</dbReference>
<dbReference type="PROSITE" id="PS00626">
    <property type="entry name" value="RCC1_2"/>
    <property type="match status" value="3"/>
</dbReference>
<dbReference type="InterPro" id="IPR000408">
    <property type="entry name" value="Reg_chr_condens"/>
</dbReference>
<keyword evidence="2" id="KW-0677">Repeat</keyword>
<reference evidence="5" key="1">
    <citation type="submission" date="2022-08" db="EMBL/GenBank/DDBJ databases">
        <authorList>
            <consortium name="DOE Joint Genome Institute"/>
            <person name="Min B."/>
            <person name="Riley R."/>
            <person name="Sierra-Patev S."/>
            <person name="Naranjo-Ortiz M."/>
            <person name="Looney B."/>
            <person name="Konkel Z."/>
            <person name="Slot J.C."/>
            <person name="Sakamoto Y."/>
            <person name="Steenwyk J.L."/>
            <person name="Rokas A."/>
            <person name="Carro J."/>
            <person name="Camarero S."/>
            <person name="Ferreira P."/>
            <person name="Molpeceres G."/>
            <person name="Ruiz-Duenas F.J."/>
            <person name="Serrano A."/>
            <person name="Henrissat B."/>
            <person name="Drula E."/>
            <person name="Hughes K.W."/>
            <person name="Mata J.L."/>
            <person name="Ishikawa N.K."/>
            <person name="Vargas-Isla R."/>
            <person name="Ushijima S."/>
            <person name="Smith C.A."/>
            <person name="Ahrendt S."/>
            <person name="Andreopoulos W."/>
            <person name="He G."/>
            <person name="Labutti K."/>
            <person name="Lipzen A."/>
            <person name="Ng V."/>
            <person name="Sandor L."/>
            <person name="Barry K."/>
            <person name="Martinez A.T."/>
            <person name="Xiao Y."/>
            <person name="Gibbons J.G."/>
            <person name="Terashima K."/>
            <person name="Hibbett D.S."/>
            <person name="Grigoriev I.V."/>
        </authorList>
    </citation>
    <scope>NUCLEOTIDE SEQUENCE</scope>
    <source>
        <strain evidence="5">Sp2 HRB7682 ss15</strain>
    </source>
</reference>
<evidence type="ECO:0000259" key="4">
    <source>
        <dbReference type="Pfam" id="PF25390"/>
    </source>
</evidence>
<dbReference type="EMBL" id="JANVFS010000003">
    <property type="protein sequence ID" value="KAJ4493536.1"/>
    <property type="molecule type" value="Genomic_DNA"/>
</dbReference>
<evidence type="ECO:0000256" key="3">
    <source>
        <dbReference type="PROSITE-ProRule" id="PRU00235"/>
    </source>
</evidence>
<dbReference type="Proteomes" id="UP001150238">
    <property type="component" value="Unassembled WGS sequence"/>
</dbReference>
<keyword evidence="1" id="KW-0344">Guanine-nucleotide releasing factor</keyword>
<evidence type="ECO:0000256" key="1">
    <source>
        <dbReference type="ARBA" id="ARBA00022658"/>
    </source>
</evidence>